<feature type="compositionally biased region" description="Basic and acidic residues" evidence="1">
    <location>
        <begin position="1"/>
        <end position="18"/>
    </location>
</feature>
<feature type="compositionally biased region" description="Gly residues" evidence="1">
    <location>
        <begin position="323"/>
        <end position="336"/>
    </location>
</feature>
<evidence type="ECO:0000313" key="2">
    <source>
        <dbReference type="EMBL" id="CAA9546910.1"/>
    </source>
</evidence>
<feature type="non-terminal residue" evidence="2">
    <location>
        <position position="361"/>
    </location>
</feature>
<name>A0A6J4UFK4_9BACT</name>
<feature type="compositionally biased region" description="Basic and acidic residues" evidence="1">
    <location>
        <begin position="109"/>
        <end position="122"/>
    </location>
</feature>
<sequence>EDRWLRGRADGQGDLEGRHGRRHHRTRGGGGLPPLLLDHPPADLPDRPDRRRQSGHRHQQRHDRCHRLALQPIRHAAGNGGGAGGPNRAGAGERDRRHPLGRRPARPVGRQERRLGPDEGAQRRLRCRGGAPLVDQDLDLDRPDNSAWVRRRHRLGGSPGRRVGRPGHFRALRAGSRLGDGLGRPPLRAGPPGPGGRPGVPLLGWTEREGTDEVADPRRGDLRRALGGGNRRARLLLPVRGRLRQRLRRAGRRPRLPVLALRDVGHPPLRGLDQLGPAQAERRGRRAALAEEDGARRERRCRPRPRQGPAGRSGGGRNRRQPGGTGRRSGGEVAGRGEGRRHRRHPDRRRLSRWPPPERSV</sequence>
<dbReference type="EMBL" id="CADCWF010000086">
    <property type="protein sequence ID" value="CAA9546910.1"/>
    <property type="molecule type" value="Genomic_DNA"/>
</dbReference>
<feature type="region of interest" description="Disordered" evidence="1">
    <location>
        <begin position="1"/>
        <end position="124"/>
    </location>
</feature>
<organism evidence="2">
    <name type="scientific">uncultured Thermomicrobiales bacterium</name>
    <dbReference type="NCBI Taxonomy" id="1645740"/>
    <lineage>
        <taxon>Bacteria</taxon>
        <taxon>Pseudomonadati</taxon>
        <taxon>Thermomicrobiota</taxon>
        <taxon>Thermomicrobia</taxon>
        <taxon>Thermomicrobiales</taxon>
        <taxon>environmental samples</taxon>
    </lineage>
</organism>
<feature type="non-terminal residue" evidence="2">
    <location>
        <position position="1"/>
    </location>
</feature>
<accession>A0A6J4UFK4</accession>
<feature type="compositionally biased region" description="Low complexity" evidence="1">
    <location>
        <begin position="175"/>
        <end position="187"/>
    </location>
</feature>
<proteinExistence type="predicted"/>
<reference evidence="2" key="1">
    <citation type="submission" date="2020-02" db="EMBL/GenBank/DDBJ databases">
        <authorList>
            <person name="Meier V. D."/>
        </authorList>
    </citation>
    <scope>NUCLEOTIDE SEQUENCE</scope>
    <source>
        <strain evidence="2">AVDCRST_MAG59</strain>
    </source>
</reference>
<feature type="region of interest" description="Disordered" evidence="1">
    <location>
        <begin position="265"/>
        <end position="361"/>
    </location>
</feature>
<feature type="compositionally biased region" description="Basic residues" evidence="1">
    <location>
        <begin position="339"/>
        <end position="352"/>
    </location>
</feature>
<gene>
    <name evidence="2" type="ORF">AVDCRST_MAG59-1386</name>
</gene>
<feature type="compositionally biased region" description="Basic and acidic residues" evidence="1">
    <location>
        <begin position="40"/>
        <end position="52"/>
    </location>
</feature>
<protein>
    <submittedName>
        <fullName evidence="2">Uncharacterized protein</fullName>
    </submittedName>
</protein>
<dbReference type="AlphaFoldDB" id="A0A6J4UFK4"/>
<feature type="region of interest" description="Disordered" evidence="1">
    <location>
        <begin position="175"/>
        <end position="198"/>
    </location>
</feature>
<feature type="compositionally biased region" description="Basic residues" evidence="1">
    <location>
        <begin position="53"/>
        <end position="67"/>
    </location>
</feature>
<feature type="compositionally biased region" description="Gly residues" evidence="1">
    <location>
        <begin position="78"/>
        <end position="87"/>
    </location>
</feature>
<evidence type="ECO:0000256" key="1">
    <source>
        <dbReference type="SAM" id="MobiDB-lite"/>
    </source>
</evidence>